<accession>A0AAE1A903</accession>
<proteinExistence type="predicted"/>
<protein>
    <submittedName>
        <fullName evidence="1">Uncharacterized protein</fullName>
    </submittedName>
</protein>
<name>A0AAE1A903_9GAST</name>
<dbReference type="EMBL" id="JAWDGP010002514">
    <property type="protein sequence ID" value="KAK3782352.1"/>
    <property type="molecule type" value="Genomic_DNA"/>
</dbReference>
<organism evidence="1 2">
    <name type="scientific">Elysia crispata</name>
    <name type="common">lettuce slug</name>
    <dbReference type="NCBI Taxonomy" id="231223"/>
    <lineage>
        <taxon>Eukaryota</taxon>
        <taxon>Metazoa</taxon>
        <taxon>Spiralia</taxon>
        <taxon>Lophotrochozoa</taxon>
        <taxon>Mollusca</taxon>
        <taxon>Gastropoda</taxon>
        <taxon>Heterobranchia</taxon>
        <taxon>Euthyneura</taxon>
        <taxon>Panpulmonata</taxon>
        <taxon>Sacoglossa</taxon>
        <taxon>Placobranchoidea</taxon>
        <taxon>Plakobranchidae</taxon>
        <taxon>Elysia</taxon>
    </lineage>
</organism>
<sequence length="69" mass="7986">MKLSRPTDERGVNFQRSHSVSYPLGPREWNKKSGVSQKWLGELYLKRCLTLIVCARQIHHFLVSPSCSE</sequence>
<gene>
    <name evidence="1" type="ORF">RRG08_027900</name>
</gene>
<comment type="caution">
    <text evidence="1">The sequence shown here is derived from an EMBL/GenBank/DDBJ whole genome shotgun (WGS) entry which is preliminary data.</text>
</comment>
<dbReference type="AlphaFoldDB" id="A0AAE1A903"/>
<keyword evidence="2" id="KW-1185">Reference proteome</keyword>
<dbReference type="Proteomes" id="UP001283361">
    <property type="component" value="Unassembled WGS sequence"/>
</dbReference>
<evidence type="ECO:0000313" key="1">
    <source>
        <dbReference type="EMBL" id="KAK3782352.1"/>
    </source>
</evidence>
<evidence type="ECO:0000313" key="2">
    <source>
        <dbReference type="Proteomes" id="UP001283361"/>
    </source>
</evidence>
<reference evidence="1" key="1">
    <citation type="journal article" date="2023" name="G3 (Bethesda)">
        <title>A reference genome for the long-term kleptoplast-retaining sea slug Elysia crispata morphotype clarki.</title>
        <authorList>
            <person name="Eastman K.E."/>
            <person name="Pendleton A.L."/>
            <person name="Shaikh M.A."/>
            <person name="Suttiyut T."/>
            <person name="Ogas R."/>
            <person name="Tomko P."/>
            <person name="Gavelis G."/>
            <person name="Widhalm J.R."/>
            <person name="Wisecaver J.H."/>
        </authorList>
    </citation>
    <scope>NUCLEOTIDE SEQUENCE</scope>
    <source>
        <strain evidence="1">ECLA1</strain>
    </source>
</reference>